<proteinExistence type="inferred from homology"/>
<dbReference type="PROSITE" id="PS50262">
    <property type="entry name" value="G_PROTEIN_RECEP_F1_2"/>
    <property type="match status" value="1"/>
</dbReference>
<evidence type="ECO:0000256" key="6">
    <source>
        <dbReference type="ARBA" id="ARBA00023040"/>
    </source>
</evidence>
<keyword evidence="7 10" id="KW-0472">Membrane</keyword>
<accession>A0A8S1HGK6</accession>
<evidence type="ECO:0000256" key="2">
    <source>
        <dbReference type="ARBA" id="ARBA00010663"/>
    </source>
</evidence>
<comment type="subcellular location">
    <subcellularLocation>
        <location evidence="1">Cell membrane</location>
        <topology evidence="1">Multi-pass membrane protein</topology>
    </subcellularLocation>
</comment>
<evidence type="ECO:0000256" key="4">
    <source>
        <dbReference type="ARBA" id="ARBA00022692"/>
    </source>
</evidence>
<dbReference type="Gene3D" id="1.20.1070.10">
    <property type="entry name" value="Rhodopsin 7-helix transmembrane proteins"/>
    <property type="match status" value="1"/>
</dbReference>
<feature type="transmembrane region" description="Helical" evidence="10">
    <location>
        <begin position="219"/>
        <end position="240"/>
    </location>
</feature>
<dbReference type="PRINTS" id="PR00237">
    <property type="entry name" value="GPCRRHODOPSN"/>
</dbReference>
<evidence type="ECO:0000256" key="7">
    <source>
        <dbReference type="ARBA" id="ARBA00023136"/>
    </source>
</evidence>
<dbReference type="InterPro" id="IPR000276">
    <property type="entry name" value="GPCR_Rhodpsn"/>
</dbReference>
<evidence type="ECO:0000256" key="3">
    <source>
        <dbReference type="ARBA" id="ARBA00022475"/>
    </source>
</evidence>
<keyword evidence="9" id="KW-0807">Transducer</keyword>
<feature type="transmembrane region" description="Helical" evidence="10">
    <location>
        <begin position="27"/>
        <end position="53"/>
    </location>
</feature>
<evidence type="ECO:0000313" key="12">
    <source>
        <dbReference type="EMBL" id="CAD6195099.1"/>
    </source>
</evidence>
<feature type="transmembrane region" description="Helical" evidence="10">
    <location>
        <begin position="113"/>
        <end position="135"/>
    </location>
</feature>
<evidence type="ECO:0000313" key="13">
    <source>
        <dbReference type="Proteomes" id="UP000835052"/>
    </source>
</evidence>
<dbReference type="SUPFAM" id="SSF81321">
    <property type="entry name" value="Family A G protein-coupled receptor-like"/>
    <property type="match status" value="1"/>
</dbReference>
<dbReference type="InterPro" id="IPR017452">
    <property type="entry name" value="GPCR_Rhodpsn_7TM"/>
</dbReference>
<feature type="domain" description="G-protein coupled receptors family 1 profile" evidence="11">
    <location>
        <begin position="2"/>
        <end position="275"/>
    </location>
</feature>
<evidence type="ECO:0000256" key="8">
    <source>
        <dbReference type="ARBA" id="ARBA00023170"/>
    </source>
</evidence>
<dbReference type="PRINTS" id="PR01012">
    <property type="entry name" value="NRPEPTIDEYR"/>
</dbReference>
<dbReference type="PANTHER" id="PTHR24238">
    <property type="entry name" value="G-PROTEIN COUPLED RECEPTOR"/>
    <property type="match status" value="1"/>
</dbReference>
<gene>
    <name evidence="12" type="ORF">CAUJ_LOCUS11018</name>
</gene>
<keyword evidence="8" id="KW-0675">Receptor</keyword>
<keyword evidence="6" id="KW-0297">G-protein coupled receptor</keyword>
<keyword evidence="4 10" id="KW-0812">Transmembrane</keyword>
<evidence type="ECO:0000256" key="5">
    <source>
        <dbReference type="ARBA" id="ARBA00022989"/>
    </source>
</evidence>
<protein>
    <recommendedName>
        <fullName evidence="11">G-protein coupled receptors family 1 profile domain-containing protein</fullName>
    </recommendedName>
</protein>
<sequence>MSSSISVQANTPTAEEGELYGLSMFELIIWCVLYAIIALMTVAGNLLVLYITFFRLRAEWFLPYSLCKIVPYAETVSLSVSVFTLTASAIHEFRAVFFPKRGQMSSKSARNQVILIWLVAVVVSLPHGLFHQVYIMPEVDNSTTPQCRPVYAEDYWWKFYNIYLTIIHYFVPMLILDTAYTMIAFKIWAATQASTDESPTLKQAKPVANEISNKKLMKMLIIVVFCFSVCWLPLESYLLLNEVRPEINSWKYINIFFFCAHWLAMSNSCLNPIIYGIFNTKYSREYRLFFGSMRCRPLSENNGEDSSKFDTETCMGNGTNCAVEMSNNDEFLHLNCSGAFA</sequence>
<dbReference type="GO" id="GO:0004983">
    <property type="term" value="F:neuropeptide Y receptor activity"/>
    <property type="evidence" value="ECO:0007669"/>
    <property type="project" value="InterPro"/>
</dbReference>
<dbReference type="Pfam" id="PF00001">
    <property type="entry name" value="7tm_1"/>
    <property type="match status" value="1"/>
</dbReference>
<keyword evidence="13" id="KW-1185">Reference proteome</keyword>
<keyword evidence="5 10" id="KW-1133">Transmembrane helix</keyword>
<organism evidence="12 13">
    <name type="scientific">Caenorhabditis auriculariae</name>
    <dbReference type="NCBI Taxonomy" id="2777116"/>
    <lineage>
        <taxon>Eukaryota</taxon>
        <taxon>Metazoa</taxon>
        <taxon>Ecdysozoa</taxon>
        <taxon>Nematoda</taxon>
        <taxon>Chromadorea</taxon>
        <taxon>Rhabditida</taxon>
        <taxon>Rhabditina</taxon>
        <taxon>Rhabditomorpha</taxon>
        <taxon>Rhabditoidea</taxon>
        <taxon>Rhabditidae</taxon>
        <taxon>Peloderinae</taxon>
        <taxon>Caenorhabditis</taxon>
    </lineage>
</organism>
<dbReference type="GO" id="GO:0005886">
    <property type="term" value="C:plasma membrane"/>
    <property type="evidence" value="ECO:0007669"/>
    <property type="project" value="UniProtKB-SubCell"/>
</dbReference>
<evidence type="ECO:0000259" key="11">
    <source>
        <dbReference type="PROSITE" id="PS50262"/>
    </source>
</evidence>
<dbReference type="AlphaFoldDB" id="A0A8S1HGK6"/>
<reference evidence="12" key="1">
    <citation type="submission" date="2020-10" db="EMBL/GenBank/DDBJ databases">
        <authorList>
            <person name="Kikuchi T."/>
        </authorList>
    </citation>
    <scope>NUCLEOTIDE SEQUENCE</scope>
    <source>
        <strain evidence="12">NKZ352</strain>
    </source>
</reference>
<dbReference type="InterPro" id="IPR000611">
    <property type="entry name" value="NPY_rcpt"/>
</dbReference>
<dbReference type="Proteomes" id="UP000835052">
    <property type="component" value="Unassembled WGS sequence"/>
</dbReference>
<dbReference type="EMBL" id="CAJGYM010000051">
    <property type="protein sequence ID" value="CAD6195099.1"/>
    <property type="molecule type" value="Genomic_DNA"/>
</dbReference>
<feature type="transmembrane region" description="Helical" evidence="10">
    <location>
        <begin position="252"/>
        <end position="278"/>
    </location>
</feature>
<comment type="caution">
    <text evidence="12">The sequence shown here is derived from an EMBL/GenBank/DDBJ whole genome shotgun (WGS) entry which is preliminary data.</text>
</comment>
<dbReference type="PANTHER" id="PTHR24238:SF57">
    <property type="entry name" value="G-PROTEIN COUPLED RECEPTOR 83"/>
    <property type="match status" value="1"/>
</dbReference>
<name>A0A8S1HGK6_9PELO</name>
<evidence type="ECO:0000256" key="9">
    <source>
        <dbReference type="ARBA" id="ARBA00023224"/>
    </source>
</evidence>
<evidence type="ECO:0000256" key="10">
    <source>
        <dbReference type="SAM" id="Phobius"/>
    </source>
</evidence>
<feature type="transmembrane region" description="Helical" evidence="10">
    <location>
        <begin position="155"/>
        <end position="176"/>
    </location>
</feature>
<evidence type="ECO:0000256" key="1">
    <source>
        <dbReference type="ARBA" id="ARBA00004651"/>
    </source>
</evidence>
<comment type="similarity">
    <text evidence="2">Belongs to the G-protein coupled receptor 1 family.</text>
</comment>
<dbReference type="OrthoDB" id="9445642at2759"/>
<keyword evidence="3" id="KW-1003">Cell membrane</keyword>